<keyword evidence="1" id="KW-1133">Transmembrane helix</keyword>
<feature type="transmembrane region" description="Helical" evidence="1">
    <location>
        <begin position="69"/>
        <end position="91"/>
    </location>
</feature>
<protein>
    <submittedName>
        <fullName evidence="2">Uncharacterized protein</fullName>
    </submittedName>
</protein>
<name>A0A7K4C0C4_9ARCH</name>
<evidence type="ECO:0000313" key="3">
    <source>
        <dbReference type="Proteomes" id="UP000526302"/>
    </source>
</evidence>
<reference evidence="2 3" key="1">
    <citation type="journal article" date="2020" name="Biotechnol. Biofuels">
        <title>New insights from the biogas microbiome by comprehensive genome-resolved metagenomics of nearly 1600 species originating from multiple anaerobic digesters.</title>
        <authorList>
            <person name="Campanaro S."/>
            <person name="Treu L."/>
            <person name="Rodriguez-R L.M."/>
            <person name="Kovalovszki A."/>
            <person name="Ziels R.M."/>
            <person name="Maus I."/>
            <person name="Zhu X."/>
            <person name="Kougias P.G."/>
            <person name="Basile A."/>
            <person name="Luo G."/>
            <person name="Schluter A."/>
            <person name="Konstantinidis K.T."/>
            <person name="Angelidaki I."/>
        </authorList>
    </citation>
    <scope>NUCLEOTIDE SEQUENCE [LARGE SCALE GENOMIC DNA]</scope>
    <source>
        <strain evidence="2">AS22ysBPME_79</strain>
    </source>
</reference>
<dbReference type="EMBL" id="JAAZKV010000034">
    <property type="protein sequence ID" value="NMA44917.1"/>
    <property type="molecule type" value="Genomic_DNA"/>
</dbReference>
<organism evidence="2 3">
    <name type="scientific">Candidatus Iainarchaeum sp</name>
    <dbReference type="NCBI Taxonomy" id="3101447"/>
    <lineage>
        <taxon>Archaea</taxon>
        <taxon>Candidatus Iainarchaeota</taxon>
        <taxon>Candidatus Iainarchaeia</taxon>
        <taxon>Candidatus Iainarchaeales</taxon>
        <taxon>Candidatus Iainarchaeaceae</taxon>
        <taxon>Candidatus Iainarchaeum</taxon>
    </lineage>
</organism>
<accession>A0A7K4C0C4</accession>
<gene>
    <name evidence="2" type="ORF">GX950_03860</name>
</gene>
<evidence type="ECO:0000256" key="1">
    <source>
        <dbReference type="SAM" id="Phobius"/>
    </source>
</evidence>
<proteinExistence type="predicted"/>
<dbReference type="AlphaFoldDB" id="A0A7K4C0C4"/>
<comment type="caution">
    <text evidence="2">The sequence shown here is derived from an EMBL/GenBank/DDBJ whole genome shotgun (WGS) entry which is preliminary data.</text>
</comment>
<keyword evidence="1" id="KW-0812">Transmembrane</keyword>
<feature type="transmembrane region" description="Helical" evidence="1">
    <location>
        <begin position="16"/>
        <end position="39"/>
    </location>
</feature>
<keyword evidence="1" id="KW-0472">Membrane</keyword>
<dbReference type="Proteomes" id="UP000526302">
    <property type="component" value="Unassembled WGS sequence"/>
</dbReference>
<evidence type="ECO:0000313" key="2">
    <source>
        <dbReference type="EMBL" id="NMA44917.1"/>
    </source>
</evidence>
<feature type="transmembrane region" description="Helical" evidence="1">
    <location>
        <begin position="46"/>
        <end position="63"/>
    </location>
</feature>
<sequence length="99" mass="11006">MILAITTMQDIVSEFVFGWFGGDFTLFAFICLLLIGAICYMFRFPFVLGLITGWVLVYMFDLLGGGTSYILQMLLALLSLGIAVTIIKGVLDYAKEWSS</sequence>